<dbReference type="EMBL" id="JAGTJR010000158">
    <property type="protein sequence ID" value="KAH7000843.1"/>
    <property type="molecule type" value="Genomic_DNA"/>
</dbReference>
<gene>
    <name evidence="1" type="ORF">B0J12DRAFT_587689</name>
</gene>
<organism evidence="1 2">
    <name type="scientific">Macrophomina phaseolina</name>
    <dbReference type="NCBI Taxonomy" id="35725"/>
    <lineage>
        <taxon>Eukaryota</taxon>
        <taxon>Fungi</taxon>
        <taxon>Dikarya</taxon>
        <taxon>Ascomycota</taxon>
        <taxon>Pezizomycotina</taxon>
        <taxon>Dothideomycetes</taxon>
        <taxon>Dothideomycetes incertae sedis</taxon>
        <taxon>Botryosphaeriales</taxon>
        <taxon>Botryosphaeriaceae</taxon>
        <taxon>Macrophomina</taxon>
    </lineage>
</organism>
<sequence length="54" mass="6421">MDPSSSANYLPSLTQVKEMVIARIYIYMQYKYTRHVINFLRDIVKVFDKLPLLP</sequence>
<accession>A0ABQ8FP82</accession>
<reference evidence="1 2" key="1">
    <citation type="journal article" date="2021" name="Nat. Commun.">
        <title>Genetic determinants of endophytism in the Arabidopsis root mycobiome.</title>
        <authorList>
            <person name="Mesny F."/>
            <person name="Miyauchi S."/>
            <person name="Thiergart T."/>
            <person name="Pickel B."/>
            <person name="Atanasova L."/>
            <person name="Karlsson M."/>
            <person name="Huettel B."/>
            <person name="Barry K.W."/>
            <person name="Haridas S."/>
            <person name="Chen C."/>
            <person name="Bauer D."/>
            <person name="Andreopoulos W."/>
            <person name="Pangilinan J."/>
            <person name="LaButti K."/>
            <person name="Riley R."/>
            <person name="Lipzen A."/>
            <person name="Clum A."/>
            <person name="Drula E."/>
            <person name="Henrissat B."/>
            <person name="Kohler A."/>
            <person name="Grigoriev I.V."/>
            <person name="Martin F.M."/>
            <person name="Hacquard S."/>
        </authorList>
    </citation>
    <scope>NUCLEOTIDE SEQUENCE [LARGE SCALE GENOMIC DNA]</scope>
    <source>
        <strain evidence="1 2">MPI-SDFR-AT-0080</strain>
    </source>
</reference>
<comment type="caution">
    <text evidence="1">The sequence shown here is derived from an EMBL/GenBank/DDBJ whole genome shotgun (WGS) entry which is preliminary data.</text>
</comment>
<evidence type="ECO:0000313" key="2">
    <source>
        <dbReference type="Proteomes" id="UP000774617"/>
    </source>
</evidence>
<dbReference type="Proteomes" id="UP000774617">
    <property type="component" value="Unassembled WGS sequence"/>
</dbReference>
<name>A0ABQ8FP82_9PEZI</name>
<keyword evidence="2" id="KW-1185">Reference proteome</keyword>
<evidence type="ECO:0000313" key="1">
    <source>
        <dbReference type="EMBL" id="KAH7000843.1"/>
    </source>
</evidence>
<proteinExistence type="predicted"/>
<protein>
    <submittedName>
        <fullName evidence="1">Uncharacterized protein</fullName>
    </submittedName>
</protein>